<evidence type="ECO:0000256" key="1">
    <source>
        <dbReference type="SAM" id="MobiDB-lite"/>
    </source>
</evidence>
<dbReference type="AlphaFoldDB" id="A0A9X2LIT6"/>
<dbReference type="EMBL" id="JANIID010000017">
    <property type="protein sequence ID" value="MCQ8771933.1"/>
    <property type="molecule type" value="Genomic_DNA"/>
</dbReference>
<dbReference type="Proteomes" id="UP001142374">
    <property type="component" value="Unassembled WGS sequence"/>
</dbReference>
<name>A0A9X2LIT6_9ACTN</name>
<evidence type="ECO:0000259" key="2">
    <source>
        <dbReference type="Pfam" id="PF14016"/>
    </source>
</evidence>
<evidence type="ECO:0000313" key="3">
    <source>
        <dbReference type="EMBL" id="MCQ8771933.1"/>
    </source>
</evidence>
<dbReference type="RefSeq" id="WP_256790904.1">
    <property type="nucleotide sequence ID" value="NZ_JAATER010000852.1"/>
</dbReference>
<dbReference type="Pfam" id="PF14016">
    <property type="entry name" value="DUF4232"/>
    <property type="match status" value="1"/>
</dbReference>
<proteinExistence type="predicted"/>
<feature type="region of interest" description="Disordered" evidence="1">
    <location>
        <begin position="208"/>
        <end position="275"/>
    </location>
</feature>
<keyword evidence="4" id="KW-1185">Reference proteome</keyword>
<sequence>MRITDVSPGVLPCAGFEVTNHKSEPFTYTITFTFASESGEALETGKETVPSVGPGRTVKRTVTMSERGPGDRKPITDVRITKVRSVPAAEAPSRGGACPSSGVHVYADEGDAAMGLRVVGLLLENCGTRPYRLNGYPQLQLLDGDHRPVDGVKILRGGGAIATGTGADGEPQQLVLQPGERAHSGLVWRNTTGGGDAVNVPYARVRPEPGAPPVMVTPELDLGTTGQLGVGPWKKDETRAPGGGGTPPGAQAPDRPSAARPPASAPPAAGVPARP</sequence>
<evidence type="ECO:0000313" key="4">
    <source>
        <dbReference type="Proteomes" id="UP001142374"/>
    </source>
</evidence>
<accession>A0A9X2LIT6</accession>
<feature type="domain" description="DUF4232" evidence="2">
    <location>
        <begin position="98"/>
        <end position="233"/>
    </location>
</feature>
<dbReference type="InterPro" id="IPR025326">
    <property type="entry name" value="DUF4232"/>
</dbReference>
<protein>
    <submittedName>
        <fullName evidence="3">DUF4232 domain-containing protein</fullName>
    </submittedName>
</protein>
<gene>
    <name evidence="3" type="ORF">NQU55_19480</name>
</gene>
<feature type="compositionally biased region" description="Low complexity" evidence="1">
    <location>
        <begin position="248"/>
        <end position="275"/>
    </location>
</feature>
<reference evidence="3" key="1">
    <citation type="submission" date="2022-06" db="EMBL/GenBank/DDBJ databases">
        <title>WGS of actinobacteria.</title>
        <authorList>
            <person name="Thawai C."/>
        </authorList>
    </citation>
    <scope>NUCLEOTIDE SEQUENCE</scope>
    <source>
        <strain evidence="3">AA8</strain>
    </source>
</reference>
<organism evidence="3 4">
    <name type="scientific">Streptomyces telluris</name>
    <dbReference type="NCBI Taxonomy" id="2720021"/>
    <lineage>
        <taxon>Bacteria</taxon>
        <taxon>Bacillati</taxon>
        <taxon>Actinomycetota</taxon>
        <taxon>Actinomycetes</taxon>
        <taxon>Kitasatosporales</taxon>
        <taxon>Streptomycetaceae</taxon>
        <taxon>Streptomyces</taxon>
    </lineage>
</organism>
<comment type="caution">
    <text evidence="3">The sequence shown here is derived from an EMBL/GenBank/DDBJ whole genome shotgun (WGS) entry which is preliminary data.</text>
</comment>